<protein>
    <submittedName>
        <fullName evidence="2">Thioesterase domain-containing protein</fullName>
    </submittedName>
</protein>
<organism evidence="2 3">
    <name type="scientific">Candidatus Thiodiazotropha taylori</name>
    <dbReference type="NCBI Taxonomy" id="2792791"/>
    <lineage>
        <taxon>Bacteria</taxon>
        <taxon>Pseudomonadati</taxon>
        <taxon>Pseudomonadota</taxon>
        <taxon>Gammaproteobacteria</taxon>
        <taxon>Chromatiales</taxon>
        <taxon>Sedimenticolaceae</taxon>
        <taxon>Candidatus Thiodiazotropha</taxon>
    </lineage>
</organism>
<dbReference type="Gene3D" id="3.10.129.10">
    <property type="entry name" value="Hotdog Thioesterase"/>
    <property type="match status" value="1"/>
</dbReference>
<feature type="domain" description="Thioesterase putative" evidence="1">
    <location>
        <begin position="4"/>
        <end position="137"/>
    </location>
</feature>
<evidence type="ECO:0000259" key="1">
    <source>
        <dbReference type="Pfam" id="PF09500"/>
    </source>
</evidence>
<proteinExistence type="predicted"/>
<dbReference type="InterPro" id="IPR012660">
    <property type="entry name" value="YiiD_C"/>
</dbReference>
<dbReference type="InterPro" id="IPR029069">
    <property type="entry name" value="HotDog_dom_sf"/>
</dbReference>
<name>A0A9E4KBU1_9GAMM</name>
<evidence type="ECO:0000313" key="3">
    <source>
        <dbReference type="Proteomes" id="UP000886667"/>
    </source>
</evidence>
<evidence type="ECO:0000313" key="2">
    <source>
        <dbReference type="EMBL" id="MCG7945739.1"/>
    </source>
</evidence>
<reference evidence="2" key="1">
    <citation type="journal article" date="2021" name="Proc. Natl. Acad. Sci. U.S.A.">
        <title>Global biogeography of chemosynthetic symbionts reveals both localized and globally distributed symbiont groups. .</title>
        <authorList>
            <person name="Osvatic J.T."/>
            <person name="Wilkins L.G.E."/>
            <person name="Leibrecht L."/>
            <person name="Leray M."/>
            <person name="Zauner S."/>
            <person name="Polzin J."/>
            <person name="Camacho Y."/>
            <person name="Gros O."/>
            <person name="van Gils J.A."/>
            <person name="Eisen J.A."/>
            <person name="Petersen J.M."/>
            <person name="Yuen B."/>
        </authorList>
    </citation>
    <scope>NUCLEOTIDE SEQUENCE</scope>
    <source>
        <strain evidence="2">MAGclacostrist064TRANS</strain>
    </source>
</reference>
<dbReference type="AlphaFoldDB" id="A0A9E4KBU1"/>
<dbReference type="SUPFAM" id="SSF54637">
    <property type="entry name" value="Thioesterase/thiol ester dehydrase-isomerase"/>
    <property type="match status" value="1"/>
</dbReference>
<gene>
    <name evidence="2" type="ORF">JAZ07_05260</name>
</gene>
<dbReference type="Pfam" id="PF09500">
    <property type="entry name" value="YiiD_C"/>
    <property type="match status" value="1"/>
</dbReference>
<dbReference type="NCBIfam" id="TIGR02447">
    <property type="entry name" value="yiiD_Cterm"/>
    <property type="match status" value="1"/>
</dbReference>
<sequence>MNSSQLEQRIREGIPIAAQMAFRVRSLTPSGITVVGGGEQNHNVHGTAFAGSLYAIAALSAWGLVQSRLPKGAELVMARAEIDYRQPVIGDIVAHCNIDRERFDRFLDDLQQKGRARLKALSIVGSGGSVAAEFRGLLHARLRQAAGGVD</sequence>
<dbReference type="Proteomes" id="UP000886667">
    <property type="component" value="Unassembled WGS sequence"/>
</dbReference>
<comment type="caution">
    <text evidence="2">The sequence shown here is derived from an EMBL/GenBank/DDBJ whole genome shotgun (WGS) entry which is preliminary data.</text>
</comment>
<accession>A0A9E4KBU1</accession>
<dbReference type="EMBL" id="JAEPCM010000160">
    <property type="protein sequence ID" value="MCG7945739.1"/>
    <property type="molecule type" value="Genomic_DNA"/>
</dbReference>